<accession>A0A699VQA3</accession>
<evidence type="ECO:0000256" key="1">
    <source>
        <dbReference type="SAM" id="Phobius"/>
    </source>
</evidence>
<dbReference type="EMBL" id="BKCJ011472260">
    <property type="protein sequence ID" value="GFD36469.1"/>
    <property type="molecule type" value="Genomic_DNA"/>
</dbReference>
<feature type="transmembrane region" description="Helical" evidence="1">
    <location>
        <begin position="14"/>
        <end position="34"/>
    </location>
</feature>
<evidence type="ECO:0000313" key="2">
    <source>
        <dbReference type="EMBL" id="GFD36469.1"/>
    </source>
</evidence>
<name>A0A699VQA3_TANCI</name>
<protein>
    <submittedName>
        <fullName evidence="2">Uncharacterized protein</fullName>
    </submittedName>
</protein>
<comment type="caution">
    <text evidence="2">The sequence shown here is derived from an EMBL/GenBank/DDBJ whole genome shotgun (WGS) entry which is preliminary data.</text>
</comment>
<keyword evidence="1" id="KW-0812">Transmembrane</keyword>
<reference evidence="2" key="1">
    <citation type="journal article" date="2019" name="Sci. Rep.">
        <title>Draft genome of Tanacetum cinerariifolium, the natural source of mosquito coil.</title>
        <authorList>
            <person name="Yamashiro T."/>
            <person name="Shiraishi A."/>
            <person name="Satake H."/>
            <person name="Nakayama K."/>
        </authorList>
    </citation>
    <scope>NUCLEOTIDE SEQUENCE</scope>
</reference>
<sequence>MTVVPVTTLLSGQLMPITTLLPLVWSLSAIIIPLMEDLRVASSIGNLSHIRKRNTHEVVKGRLAKTLLEVLCLLLRSTSSCSEEPNKSEETLHKLRTSLSIRLANRVILPLQTLLLISREKL</sequence>
<organism evidence="2">
    <name type="scientific">Tanacetum cinerariifolium</name>
    <name type="common">Dalmatian daisy</name>
    <name type="synonym">Chrysanthemum cinerariifolium</name>
    <dbReference type="NCBI Taxonomy" id="118510"/>
    <lineage>
        <taxon>Eukaryota</taxon>
        <taxon>Viridiplantae</taxon>
        <taxon>Streptophyta</taxon>
        <taxon>Embryophyta</taxon>
        <taxon>Tracheophyta</taxon>
        <taxon>Spermatophyta</taxon>
        <taxon>Magnoliopsida</taxon>
        <taxon>eudicotyledons</taxon>
        <taxon>Gunneridae</taxon>
        <taxon>Pentapetalae</taxon>
        <taxon>asterids</taxon>
        <taxon>campanulids</taxon>
        <taxon>Asterales</taxon>
        <taxon>Asteraceae</taxon>
        <taxon>Asteroideae</taxon>
        <taxon>Anthemideae</taxon>
        <taxon>Anthemidinae</taxon>
        <taxon>Tanacetum</taxon>
    </lineage>
</organism>
<dbReference type="AlphaFoldDB" id="A0A699VQA3"/>
<keyword evidence="1" id="KW-0472">Membrane</keyword>
<keyword evidence="1" id="KW-1133">Transmembrane helix</keyword>
<proteinExistence type="predicted"/>
<gene>
    <name evidence="2" type="ORF">Tci_908438</name>
</gene>